<dbReference type="Proteomes" id="UP000002484">
    <property type="component" value="Chromosome"/>
</dbReference>
<feature type="compositionally biased region" description="Low complexity" evidence="1">
    <location>
        <begin position="19"/>
        <end position="39"/>
    </location>
</feature>
<dbReference type="InParanoid" id="E3IX05"/>
<evidence type="ECO:0000313" key="3">
    <source>
        <dbReference type="EMBL" id="ADP83777.1"/>
    </source>
</evidence>
<accession>E3IX05</accession>
<keyword evidence="2" id="KW-1133">Transmembrane helix</keyword>
<dbReference type="STRING" id="298654.FraEuI1c_5793"/>
<organism evidence="3 4">
    <name type="scientific">Pseudofrankia inefficax (strain DSM 45817 / CECT 9037 / DDB 130130 / EuI1c)</name>
    <name type="common">Frankia inefficax</name>
    <dbReference type="NCBI Taxonomy" id="298654"/>
    <lineage>
        <taxon>Bacteria</taxon>
        <taxon>Bacillati</taxon>
        <taxon>Actinomycetota</taxon>
        <taxon>Actinomycetes</taxon>
        <taxon>Frankiales</taxon>
        <taxon>Frankiaceae</taxon>
        <taxon>Pseudofrankia</taxon>
    </lineage>
</organism>
<dbReference type="HOGENOM" id="CLU_1000864_0_0_11"/>
<feature type="transmembrane region" description="Helical" evidence="2">
    <location>
        <begin position="209"/>
        <end position="228"/>
    </location>
</feature>
<sequence length="299" mass="33116">MPVRTRPAPVADPAPSTAPPTSAASPNGAAAPSGAATPARPRPVPRPRAAVEARTLRQDNWWVAPVFTVAVLTGFTVYGIWAALRDGNYFAKPYLSPFYSPCLSANCTDDASPHIFGNIDPVSPAFLILLFPLGFRLTCYYYRKAYYRSFWWAPPACAVPDARRGYSGETKFPLLLQNAHRYFFYFALIFAGLLTYDAVLAFIFPGGRFGIGVGTGVLVVNSALIWCYTLSCHSCRHLCGGGLKLLSKAPLRRRIWARLSVLNRNHMWFAWASLLWIMVADFYVWLVASGTITDPHWIS</sequence>
<keyword evidence="4" id="KW-1185">Reference proteome</keyword>
<feature type="region of interest" description="Disordered" evidence="1">
    <location>
        <begin position="1"/>
        <end position="47"/>
    </location>
</feature>
<dbReference type="RefSeq" id="WP_013426895.1">
    <property type="nucleotide sequence ID" value="NC_014666.1"/>
</dbReference>
<evidence type="ECO:0000313" key="4">
    <source>
        <dbReference type="Proteomes" id="UP000002484"/>
    </source>
</evidence>
<feature type="transmembrane region" description="Helical" evidence="2">
    <location>
        <begin position="122"/>
        <end position="142"/>
    </location>
</feature>
<protein>
    <submittedName>
        <fullName evidence="3">Integral membrane protein</fullName>
    </submittedName>
</protein>
<dbReference type="OrthoDB" id="9799243at2"/>
<dbReference type="eggNOG" id="ENOG502Z8CG">
    <property type="taxonomic scope" value="Bacteria"/>
</dbReference>
<name>E3IX05_PSEI1</name>
<feature type="transmembrane region" description="Helical" evidence="2">
    <location>
        <begin position="61"/>
        <end position="84"/>
    </location>
</feature>
<feature type="transmembrane region" description="Helical" evidence="2">
    <location>
        <begin position="182"/>
        <end position="203"/>
    </location>
</feature>
<gene>
    <name evidence="3" type="ordered locus">FraEuI1c_5793</name>
</gene>
<dbReference type="AlphaFoldDB" id="E3IX05"/>
<evidence type="ECO:0000256" key="1">
    <source>
        <dbReference type="SAM" id="MobiDB-lite"/>
    </source>
</evidence>
<proteinExistence type="predicted"/>
<keyword evidence="2" id="KW-0472">Membrane</keyword>
<evidence type="ECO:0000256" key="2">
    <source>
        <dbReference type="SAM" id="Phobius"/>
    </source>
</evidence>
<reference evidence="3 4" key="1">
    <citation type="submission" date="2010-10" db="EMBL/GenBank/DDBJ databases">
        <title>Complete sequence of Frankia sp. EuI1c.</title>
        <authorList>
            <consortium name="US DOE Joint Genome Institute"/>
            <person name="Lucas S."/>
            <person name="Copeland A."/>
            <person name="Lapidus A."/>
            <person name="Cheng J.-F."/>
            <person name="Bruce D."/>
            <person name="Goodwin L."/>
            <person name="Pitluck S."/>
            <person name="Chertkov O."/>
            <person name="Detter J.C."/>
            <person name="Han C."/>
            <person name="Tapia R."/>
            <person name="Land M."/>
            <person name="Hauser L."/>
            <person name="Jeffries C."/>
            <person name="Kyrpides N."/>
            <person name="Ivanova N."/>
            <person name="Mikhailova N."/>
            <person name="Beauchemin N."/>
            <person name="Sen A."/>
            <person name="Sur S.A."/>
            <person name="Gtari M."/>
            <person name="Wall L."/>
            <person name="Tisa L."/>
            <person name="Woyke T."/>
        </authorList>
    </citation>
    <scope>NUCLEOTIDE SEQUENCE [LARGE SCALE GENOMIC DNA]</scope>
    <source>
        <strain evidence="4">DSM 45817 / CECT 9037 / EuI1c</strain>
    </source>
</reference>
<feature type="transmembrane region" description="Helical" evidence="2">
    <location>
        <begin position="268"/>
        <end position="288"/>
    </location>
</feature>
<keyword evidence="2" id="KW-0812">Transmembrane</keyword>
<dbReference type="KEGG" id="fri:FraEuI1c_5793"/>
<dbReference type="EMBL" id="CP002299">
    <property type="protein sequence ID" value="ADP83777.1"/>
    <property type="molecule type" value="Genomic_DNA"/>
</dbReference>